<organism evidence="7 8">
    <name type="scientific">Massilicoli timonensis</name>
    <dbReference type="NCBI Taxonomy" id="2015901"/>
    <lineage>
        <taxon>Bacteria</taxon>
        <taxon>Bacillati</taxon>
        <taxon>Bacillota</taxon>
        <taxon>Erysipelotrichia</taxon>
        <taxon>Erysipelotrichales</taxon>
        <taxon>Erysipelotrichaceae</taxon>
        <taxon>Massilicoli</taxon>
    </lineage>
</organism>
<reference evidence="7 8" key="1">
    <citation type="submission" date="2022-06" db="EMBL/GenBank/DDBJ databases">
        <title>Isolation of gut microbiota from human fecal samples.</title>
        <authorList>
            <person name="Pamer E.G."/>
            <person name="Barat B."/>
            <person name="Waligurski E."/>
            <person name="Medina S."/>
            <person name="Paddock L."/>
            <person name="Mostad J."/>
        </authorList>
    </citation>
    <scope>NUCLEOTIDE SEQUENCE [LARGE SCALE GENOMIC DNA]</scope>
    <source>
        <strain evidence="7 8">DFI.6.1</strain>
    </source>
</reference>
<dbReference type="CDD" id="cd00221">
    <property type="entry name" value="Vsr"/>
    <property type="match status" value="1"/>
</dbReference>
<evidence type="ECO:0000313" key="8">
    <source>
        <dbReference type="Proteomes" id="UP001524435"/>
    </source>
</evidence>
<keyword evidence="4" id="KW-0378">Hydrolase</keyword>
<dbReference type="Proteomes" id="UP001524435">
    <property type="component" value="Unassembled WGS sequence"/>
</dbReference>
<proteinExistence type="inferred from homology"/>
<evidence type="ECO:0000256" key="2">
    <source>
        <dbReference type="ARBA" id="ARBA00022759"/>
    </source>
</evidence>
<name>A0ABT1SHP5_9FIRM</name>
<protein>
    <submittedName>
        <fullName evidence="7">Very short patch repair endonuclease</fullName>
    </submittedName>
</protein>
<keyword evidence="2 7" id="KW-0255">Endonuclease</keyword>
<dbReference type="NCBIfam" id="TIGR00632">
    <property type="entry name" value="vsr"/>
    <property type="match status" value="1"/>
</dbReference>
<keyword evidence="3" id="KW-0227">DNA damage</keyword>
<sequence length="145" mass="17634">MKHQKLKTTPEVSKRMKTLSHKKSEVESVLAKALWNKGYRYRLNYKKLPGTPDIALIKYRIAIFVDGEFWHGKDFDKSKEKLKNNKAYWVEKIEENIQRDIRNDNLLRQMEWIPLHFWSNEVKRYLDYCINEVEETIYEIRVLDK</sequence>
<comment type="caution">
    <text evidence="7">The sequence shown here is derived from an EMBL/GenBank/DDBJ whole genome shotgun (WGS) entry which is preliminary data.</text>
</comment>
<dbReference type="Gene3D" id="3.40.960.10">
    <property type="entry name" value="VSR Endonuclease"/>
    <property type="match status" value="1"/>
</dbReference>
<evidence type="ECO:0000256" key="6">
    <source>
        <dbReference type="ARBA" id="ARBA00029466"/>
    </source>
</evidence>
<dbReference type="GO" id="GO:0004519">
    <property type="term" value="F:endonuclease activity"/>
    <property type="evidence" value="ECO:0007669"/>
    <property type="project" value="UniProtKB-KW"/>
</dbReference>
<dbReference type="EMBL" id="JANGCH010000001">
    <property type="protein sequence ID" value="MCQ5120747.1"/>
    <property type="molecule type" value="Genomic_DNA"/>
</dbReference>
<keyword evidence="8" id="KW-1185">Reference proteome</keyword>
<evidence type="ECO:0000256" key="3">
    <source>
        <dbReference type="ARBA" id="ARBA00022763"/>
    </source>
</evidence>
<evidence type="ECO:0000256" key="5">
    <source>
        <dbReference type="ARBA" id="ARBA00023204"/>
    </source>
</evidence>
<comment type="similarity">
    <text evidence="6">Belongs to the Vsr family.</text>
</comment>
<evidence type="ECO:0000256" key="4">
    <source>
        <dbReference type="ARBA" id="ARBA00022801"/>
    </source>
</evidence>
<dbReference type="InterPro" id="IPR004603">
    <property type="entry name" value="DNA_mismatch_endonuc_vsr"/>
</dbReference>
<dbReference type="Pfam" id="PF03852">
    <property type="entry name" value="Vsr"/>
    <property type="match status" value="1"/>
</dbReference>
<dbReference type="SUPFAM" id="SSF52980">
    <property type="entry name" value="Restriction endonuclease-like"/>
    <property type="match status" value="1"/>
</dbReference>
<keyword evidence="1" id="KW-0540">Nuclease</keyword>
<evidence type="ECO:0000256" key="1">
    <source>
        <dbReference type="ARBA" id="ARBA00022722"/>
    </source>
</evidence>
<dbReference type="InterPro" id="IPR011335">
    <property type="entry name" value="Restrct_endonuc-II-like"/>
</dbReference>
<keyword evidence="5" id="KW-0234">DNA repair</keyword>
<accession>A0ABT1SHP5</accession>
<evidence type="ECO:0000313" key="7">
    <source>
        <dbReference type="EMBL" id="MCQ5120747.1"/>
    </source>
</evidence>
<dbReference type="RefSeq" id="WP_256197231.1">
    <property type="nucleotide sequence ID" value="NZ_JANGCH010000001.1"/>
</dbReference>
<gene>
    <name evidence="7" type="ORF">NE663_00540</name>
</gene>